<evidence type="ECO:0000256" key="4">
    <source>
        <dbReference type="ARBA" id="ARBA00023172"/>
    </source>
</evidence>
<dbReference type="EMBL" id="CP035708">
    <property type="protein sequence ID" value="QEN01141.1"/>
    <property type="molecule type" value="Genomic_DNA"/>
</dbReference>
<dbReference type="InterPro" id="IPR038488">
    <property type="entry name" value="Integrase_DNA-bd_sf"/>
</dbReference>
<dbReference type="PANTHER" id="PTHR30629">
    <property type="entry name" value="PROPHAGE INTEGRASE"/>
    <property type="match status" value="1"/>
</dbReference>
<dbReference type="RefSeq" id="WP_149503844.1">
    <property type="nucleotide sequence ID" value="NZ_CP035708.1"/>
</dbReference>
<dbReference type="Proteomes" id="UP001549111">
    <property type="component" value="Unassembled WGS sequence"/>
</dbReference>
<evidence type="ECO:0000256" key="2">
    <source>
        <dbReference type="ARBA" id="ARBA00022908"/>
    </source>
</evidence>
<gene>
    <name evidence="9" type="ORF">ABIC99_000253</name>
    <name evidence="10" type="ORF">EWH46_10405</name>
</gene>
<dbReference type="InterPro" id="IPR053876">
    <property type="entry name" value="Phage_int_M"/>
</dbReference>
<dbReference type="InterPro" id="IPR050808">
    <property type="entry name" value="Phage_Integrase"/>
</dbReference>
<feature type="region of interest" description="Disordered" evidence="6">
    <location>
        <begin position="1"/>
        <end position="21"/>
    </location>
</feature>
<dbReference type="AlphaFoldDB" id="A0A5C1Q0X0"/>
<organism evidence="10 11">
    <name type="scientific">Sphaerotilus sulfidivorans</name>
    <dbReference type="NCBI Taxonomy" id="639200"/>
    <lineage>
        <taxon>Bacteria</taxon>
        <taxon>Pseudomonadati</taxon>
        <taxon>Pseudomonadota</taxon>
        <taxon>Betaproteobacteria</taxon>
        <taxon>Burkholderiales</taxon>
        <taxon>Sphaerotilaceae</taxon>
        <taxon>Sphaerotilus</taxon>
    </lineage>
</organism>
<dbReference type="GO" id="GO:0015074">
    <property type="term" value="P:DNA integration"/>
    <property type="evidence" value="ECO:0007669"/>
    <property type="project" value="UniProtKB-KW"/>
</dbReference>
<comment type="similarity">
    <text evidence="1">Belongs to the 'phage' integrase family.</text>
</comment>
<keyword evidence="3 5" id="KW-0238">DNA-binding</keyword>
<dbReference type="InterPro" id="IPR002104">
    <property type="entry name" value="Integrase_catalytic"/>
</dbReference>
<evidence type="ECO:0000313" key="12">
    <source>
        <dbReference type="Proteomes" id="UP001549111"/>
    </source>
</evidence>
<evidence type="ECO:0000313" key="10">
    <source>
        <dbReference type="EMBL" id="QEN01141.1"/>
    </source>
</evidence>
<dbReference type="SUPFAM" id="SSF56349">
    <property type="entry name" value="DNA breaking-rejoining enzymes"/>
    <property type="match status" value="1"/>
</dbReference>
<dbReference type="Gene3D" id="3.30.160.390">
    <property type="entry name" value="Integrase, DNA-binding domain"/>
    <property type="match status" value="1"/>
</dbReference>
<evidence type="ECO:0000313" key="11">
    <source>
        <dbReference type="Proteomes" id="UP000323522"/>
    </source>
</evidence>
<dbReference type="EMBL" id="JBEPLS010000001">
    <property type="protein sequence ID" value="MET3602477.1"/>
    <property type="molecule type" value="Genomic_DNA"/>
</dbReference>
<evidence type="ECO:0000259" key="8">
    <source>
        <dbReference type="PROSITE" id="PS51900"/>
    </source>
</evidence>
<dbReference type="InterPro" id="IPR044068">
    <property type="entry name" value="CB"/>
</dbReference>
<dbReference type="InterPro" id="IPR013762">
    <property type="entry name" value="Integrase-like_cat_sf"/>
</dbReference>
<dbReference type="PANTHER" id="PTHR30629:SF2">
    <property type="entry name" value="PROPHAGE INTEGRASE INTS-RELATED"/>
    <property type="match status" value="1"/>
</dbReference>
<dbReference type="Pfam" id="PF22022">
    <property type="entry name" value="Phage_int_M"/>
    <property type="match status" value="1"/>
</dbReference>
<dbReference type="PROSITE" id="PS51900">
    <property type="entry name" value="CB"/>
    <property type="match status" value="1"/>
</dbReference>
<evidence type="ECO:0000256" key="6">
    <source>
        <dbReference type="SAM" id="MobiDB-lite"/>
    </source>
</evidence>
<feature type="compositionally biased region" description="Polar residues" evidence="6">
    <location>
        <begin position="1"/>
        <end position="13"/>
    </location>
</feature>
<proteinExistence type="inferred from homology"/>
<dbReference type="Gene3D" id="1.10.443.10">
    <property type="entry name" value="Intergrase catalytic core"/>
    <property type="match status" value="1"/>
</dbReference>
<evidence type="ECO:0000256" key="1">
    <source>
        <dbReference type="ARBA" id="ARBA00008857"/>
    </source>
</evidence>
<evidence type="ECO:0000259" key="7">
    <source>
        <dbReference type="PROSITE" id="PS51898"/>
    </source>
</evidence>
<protein>
    <submittedName>
        <fullName evidence="10">DUF4102 domain-containing protein</fullName>
    </submittedName>
    <submittedName>
        <fullName evidence="9">Integrase</fullName>
    </submittedName>
</protein>
<name>A0A5C1Q0X0_9BURK</name>
<dbReference type="Gene3D" id="1.10.150.130">
    <property type="match status" value="1"/>
</dbReference>
<dbReference type="CDD" id="cd00801">
    <property type="entry name" value="INT_P4_C"/>
    <property type="match status" value="1"/>
</dbReference>
<keyword evidence="12" id="KW-1185">Reference proteome</keyword>
<dbReference type="GO" id="GO:0003677">
    <property type="term" value="F:DNA binding"/>
    <property type="evidence" value="ECO:0007669"/>
    <property type="project" value="UniProtKB-UniRule"/>
</dbReference>
<evidence type="ECO:0000256" key="3">
    <source>
        <dbReference type="ARBA" id="ARBA00023125"/>
    </source>
</evidence>
<reference evidence="10 11" key="1">
    <citation type="submission" date="2019-02" db="EMBL/GenBank/DDBJ databases">
        <title>Complete Genome Sequence and Methylome Analysis of Sphaerotilus natans subsp. sulfidivorans D-507.</title>
        <authorList>
            <person name="Fomenkov A."/>
            <person name="Gridneva E."/>
            <person name="Smolyakov D."/>
            <person name="Dubinina G."/>
            <person name="Vincze T."/>
            <person name="Grabovich M."/>
            <person name="Roberts R.J."/>
        </authorList>
    </citation>
    <scope>NUCLEOTIDE SEQUENCE [LARGE SCALE GENOMIC DNA]</scope>
    <source>
        <strain evidence="10 11">D-507</strain>
    </source>
</reference>
<keyword evidence="4" id="KW-0233">DNA recombination</keyword>
<feature type="domain" description="Core-binding (CB)" evidence="8">
    <location>
        <begin position="115"/>
        <end position="196"/>
    </location>
</feature>
<dbReference type="GO" id="GO:0006310">
    <property type="term" value="P:DNA recombination"/>
    <property type="evidence" value="ECO:0007669"/>
    <property type="project" value="UniProtKB-KW"/>
</dbReference>
<dbReference type="KEGG" id="snn:EWH46_10405"/>
<keyword evidence="2" id="KW-0229">DNA integration</keyword>
<dbReference type="Proteomes" id="UP000323522">
    <property type="component" value="Chromosome"/>
</dbReference>
<dbReference type="InterPro" id="IPR010998">
    <property type="entry name" value="Integrase_recombinase_N"/>
</dbReference>
<sequence>MARNLISSDTTIRSIKPGDPRKRLNDGEGLHLLLFVKGGAHGWRMAYTYAGRRNVLSLGTYPDTTLSGARKKADEARRLLAEGIDPSAARKQAKTANAQALEEVRRADEGLPPLGSFEEVARSWFDVQHGDWAATYADKVIRRLELYVFPYIGRRPVGEITPPELLAVLRRLEARGVVETAHRVRDTCSQVFRFAVAEGRVTSDPARDLAGALRTHQTKHIPAITDPARFGELLRAIDGYRGIPATREGLKLAALLFLRPGAELRAAEWSEFDLDAALWSVPASRMKRRKHAKENGPPHLVPLPRQAVEILRELHRLTGHQQFVFQGVRDRSKTISENTLNAALSALGFAPDEMRMHGFRAAARTMLAERLNFDDKVIEAQLAHAVPDALGRAYNRTQFFEQRRAMLQAWADYLDTLRTGAQVIPIRAA</sequence>
<dbReference type="OrthoDB" id="9775880at2"/>
<accession>A0A5C1Q0X0</accession>
<feature type="domain" description="Tyr recombinase" evidence="7">
    <location>
        <begin position="220"/>
        <end position="408"/>
    </location>
</feature>
<dbReference type="InterPro" id="IPR011010">
    <property type="entry name" value="DNA_brk_join_enz"/>
</dbReference>
<reference evidence="9 12" key="2">
    <citation type="submission" date="2024-06" db="EMBL/GenBank/DDBJ databases">
        <title>Genomic Encyclopedia of Type Strains, Phase IV (KMG-IV): sequencing the most valuable type-strain genomes for metagenomic binning, comparative biology and taxonomic classification.</title>
        <authorList>
            <person name="Goeker M."/>
        </authorList>
    </citation>
    <scope>NUCLEOTIDE SEQUENCE [LARGE SCALE GENOMIC DNA]</scope>
    <source>
        <strain evidence="9 12">D-501</strain>
    </source>
</reference>
<evidence type="ECO:0000256" key="5">
    <source>
        <dbReference type="PROSITE-ProRule" id="PRU01248"/>
    </source>
</evidence>
<dbReference type="InterPro" id="IPR025166">
    <property type="entry name" value="Integrase_DNA_bind_dom"/>
</dbReference>
<evidence type="ECO:0000313" key="9">
    <source>
        <dbReference type="EMBL" id="MET3602477.1"/>
    </source>
</evidence>
<dbReference type="PROSITE" id="PS51898">
    <property type="entry name" value="TYR_RECOMBINASE"/>
    <property type="match status" value="1"/>
</dbReference>
<dbReference type="Pfam" id="PF13356">
    <property type="entry name" value="Arm-DNA-bind_3"/>
    <property type="match status" value="1"/>
</dbReference>